<feature type="binding site" evidence="3">
    <location>
        <position position="8"/>
    </location>
    <ligand>
        <name>Ca(2+)</name>
        <dbReference type="ChEBI" id="CHEBI:29108"/>
    </ligand>
</feature>
<evidence type="ECO:0000256" key="2">
    <source>
        <dbReference type="PIRSR" id="PIRSR607760-1"/>
    </source>
</evidence>
<comment type="cofactor">
    <cofactor evidence="2">
        <name>Mn(2+)</name>
        <dbReference type="ChEBI" id="CHEBI:29035"/>
    </cofactor>
    <text evidence="2">Binds 2 manganese ions per subunit.</text>
</comment>
<keyword evidence="3" id="KW-0106">Calcium</keyword>
<feature type="binding site" evidence="3">
    <location>
        <position position="4"/>
    </location>
    <ligand>
        <name>Ca(2+)</name>
        <dbReference type="ChEBI" id="CHEBI:29108"/>
    </ligand>
</feature>
<dbReference type="Pfam" id="PF05067">
    <property type="entry name" value="Mn_catalase"/>
    <property type="match status" value="1"/>
</dbReference>
<reference evidence="4" key="2">
    <citation type="submission" date="2014-04" db="EMBL/GenBank/DDBJ databases">
        <authorList>
            <person name="Xu Y.W."/>
            <person name="Yang Q."/>
        </authorList>
    </citation>
    <scope>NUCLEOTIDE SEQUENCE</scope>
    <source>
        <strain evidence="4">DSM 44626</strain>
    </source>
</reference>
<name>A0A024K1B4_9MYCO</name>
<evidence type="ECO:0000256" key="1">
    <source>
        <dbReference type="ARBA" id="ARBA00007644"/>
    </source>
</evidence>
<comment type="similarity">
    <text evidence="1">Belongs to the manganese catalase family.</text>
</comment>
<feature type="binding site" evidence="2">
    <location>
        <position position="13"/>
    </location>
    <ligand>
        <name>Mn(2+)</name>
        <dbReference type="ChEBI" id="CHEBI:29035"/>
        <label>1</label>
    </ligand>
</feature>
<dbReference type="InterPro" id="IPR012347">
    <property type="entry name" value="Ferritin-like"/>
</dbReference>
<feature type="binding site" evidence="2">
    <location>
        <position position="16"/>
    </location>
    <ligand>
        <name>Mn(2+)</name>
        <dbReference type="ChEBI" id="CHEBI:29035"/>
        <label>1</label>
    </ligand>
</feature>
<dbReference type="InterPro" id="IPR007760">
    <property type="entry name" value="Mn_catalase"/>
</dbReference>
<comment type="cofactor">
    <cofactor evidence="3">
        <name>Ca(2+)</name>
        <dbReference type="ChEBI" id="CHEBI:29108"/>
    </cofactor>
    <text evidence="3">Binds 1 Ca(2+) ion per subunit.</text>
</comment>
<dbReference type="Gene3D" id="1.20.1260.10">
    <property type="match status" value="1"/>
</dbReference>
<proteinExistence type="inferred from homology"/>
<dbReference type="HOGENOM" id="CLU_3313110_0_0_11"/>
<organism evidence="4">
    <name type="scientific">Mycobacterium triplex</name>
    <dbReference type="NCBI Taxonomy" id="47839"/>
    <lineage>
        <taxon>Bacteria</taxon>
        <taxon>Bacillati</taxon>
        <taxon>Actinomycetota</taxon>
        <taxon>Actinomycetes</taxon>
        <taxon>Mycobacteriales</taxon>
        <taxon>Mycobacteriaceae</taxon>
        <taxon>Mycobacterium</taxon>
        <taxon>Mycobacterium simiae complex</taxon>
    </lineage>
</organism>
<dbReference type="SUPFAM" id="SSF47240">
    <property type="entry name" value="Ferritin-like"/>
    <property type="match status" value="1"/>
</dbReference>
<dbReference type="Proteomes" id="UP000028880">
    <property type="component" value="Unassembled WGS sequence"/>
</dbReference>
<keyword evidence="2" id="KW-0479">Metal-binding</keyword>
<accession>A0A024K1B4</accession>
<gene>
    <name evidence="4" type="ORF">BN973_03984</name>
</gene>
<evidence type="ECO:0000313" key="4">
    <source>
        <dbReference type="EMBL" id="CDO89604.1"/>
    </source>
</evidence>
<sequence>MMYDLFMDIATEEFSHLEMVGSMITMLLDGLSDDLKIGR</sequence>
<dbReference type="GO" id="GO:0046872">
    <property type="term" value="F:metal ion binding"/>
    <property type="evidence" value="ECO:0007669"/>
    <property type="project" value="UniProtKB-KW"/>
</dbReference>
<dbReference type="AlphaFoldDB" id="A0A024K1B4"/>
<keyword evidence="2" id="KW-0464">Manganese</keyword>
<dbReference type="EMBL" id="HG964446">
    <property type="protein sequence ID" value="CDO89604.1"/>
    <property type="molecule type" value="Genomic_DNA"/>
</dbReference>
<dbReference type="STRING" id="47839.BN973_03984"/>
<reference evidence="4" key="1">
    <citation type="journal article" date="2014" name="Genome Announc.">
        <title>Draft Genome Sequence of Mycobacterium triplex DSM 44626.</title>
        <authorList>
            <person name="Sassi M."/>
            <person name="Croce O."/>
            <person name="Robert C."/>
            <person name="Raoult D."/>
            <person name="Drancourt M."/>
        </authorList>
    </citation>
    <scope>NUCLEOTIDE SEQUENCE [LARGE SCALE GENOMIC DNA]</scope>
    <source>
        <strain evidence="4">DSM 44626</strain>
    </source>
</reference>
<protein>
    <submittedName>
        <fullName evidence="4">Manganese containing catalase</fullName>
    </submittedName>
</protein>
<evidence type="ECO:0000256" key="3">
    <source>
        <dbReference type="PIRSR" id="PIRSR607760-2"/>
    </source>
</evidence>
<dbReference type="InterPro" id="IPR009078">
    <property type="entry name" value="Ferritin-like_SF"/>
</dbReference>